<gene>
    <name evidence="2" type="ORF">QIS96_35275</name>
</gene>
<evidence type="ECO:0000313" key="2">
    <source>
        <dbReference type="EMBL" id="MDI3409066.1"/>
    </source>
</evidence>
<feature type="region of interest" description="Disordered" evidence="1">
    <location>
        <begin position="106"/>
        <end position="129"/>
    </location>
</feature>
<dbReference type="EMBL" id="JASCIQ010000058">
    <property type="protein sequence ID" value="MDI3409066.1"/>
    <property type="molecule type" value="Genomic_DNA"/>
</dbReference>
<reference evidence="2 3" key="1">
    <citation type="submission" date="2023-05" db="EMBL/GenBank/DDBJ databases">
        <title>Draft genome sequence of Streptomyces sp. B-S-A6 isolated from a cave soil in Thailand.</title>
        <authorList>
            <person name="Chamroensaksri N."/>
            <person name="Muangham S."/>
        </authorList>
    </citation>
    <scope>NUCLEOTIDE SEQUENCE [LARGE SCALE GENOMIC DNA]</scope>
    <source>
        <strain evidence="2 3">B-S-A6</strain>
    </source>
</reference>
<name>A0ABT6SLJ2_9ACTN</name>
<organism evidence="2 3">
    <name type="scientific">Streptomyces cavernicola</name>
    <dbReference type="NCBI Taxonomy" id="3043613"/>
    <lineage>
        <taxon>Bacteria</taxon>
        <taxon>Bacillati</taxon>
        <taxon>Actinomycetota</taxon>
        <taxon>Actinomycetes</taxon>
        <taxon>Kitasatosporales</taxon>
        <taxon>Streptomycetaceae</taxon>
        <taxon>Streptomyces</taxon>
    </lineage>
</organism>
<evidence type="ECO:0000313" key="3">
    <source>
        <dbReference type="Proteomes" id="UP001223978"/>
    </source>
</evidence>
<protein>
    <submittedName>
        <fullName evidence="2">Uncharacterized protein</fullName>
    </submittedName>
</protein>
<dbReference type="Proteomes" id="UP001223978">
    <property type="component" value="Unassembled WGS sequence"/>
</dbReference>
<keyword evidence="3" id="KW-1185">Reference proteome</keyword>
<evidence type="ECO:0000256" key="1">
    <source>
        <dbReference type="SAM" id="MobiDB-lite"/>
    </source>
</evidence>
<comment type="caution">
    <text evidence="2">The sequence shown here is derived from an EMBL/GenBank/DDBJ whole genome shotgun (WGS) entry which is preliminary data.</text>
</comment>
<sequence length="129" mass="13849">MEIRVTLSESGNHGPEHLAEWLGDRAHGTVADEDAWRVELGPDGDEVVIELGGDDAVDELLQAVRSWVEDQDTPVRATLHGLDSPLVIGRGIAFGNISGSTYAIGDRTNLNSATPPGPVNDPDDDWPRD</sequence>
<proteinExistence type="predicted"/>
<dbReference type="RefSeq" id="WP_282546936.1">
    <property type="nucleotide sequence ID" value="NZ_JASCIQ010000058.1"/>
</dbReference>
<accession>A0ABT6SLJ2</accession>